<keyword evidence="2" id="KW-0813">Transport</keyword>
<dbReference type="PROSITE" id="PS51257">
    <property type="entry name" value="PROKAR_LIPOPROTEIN"/>
    <property type="match status" value="1"/>
</dbReference>
<evidence type="ECO:0000313" key="6">
    <source>
        <dbReference type="Proteomes" id="UP000625210"/>
    </source>
</evidence>
<dbReference type="Proteomes" id="UP000625210">
    <property type="component" value="Unassembled WGS sequence"/>
</dbReference>
<evidence type="ECO:0000256" key="2">
    <source>
        <dbReference type="ARBA" id="ARBA00022448"/>
    </source>
</evidence>
<dbReference type="EMBL" id="BMHQ01000005">
    <property type="protein sequence ID" value="GGE15615.1"/>
    <property type="molecule type" value="Genomic_DNA"/>
</dbReference>
<dbReference type="Pfam" id="PF01547">
    <property type="entry name" value="SBP_bac_1"/>
    <property type="match status" value="1"/>
</dbReference>
<dbReference type="SUPFAM" id="SSF53850">
    <property type="entry name" value="Periplasmic binding protein-like II"/>
    <property type="match status" value="1"/>
</dbReference>
<accession>A0A8J2VHE1</accession>
<evidence type="ECO:0000256" key="3">
    <source>
        <dbReference type="ARBA" id="ARBA00022729"/>
    </source>
</evidence>
<keyword evidence="6" id="KW-1185">Reference proteome</keyword>
<gene>
    <name evidence="5" type="ORF">GCM10011571_16550</name>
</gene>
<organism evidence="5 6">
    <name type="scientific">Marinithermofilum abyssi</name>
    <dbReference type="NCBI Taxonomy" id="1571185"/>
    <lineage>
        <taxon>Bacteria</taxon>
        <taxon>Bacillati</taxon>
        <taxon>Bacillota</taxon>
        <taxon>Bacilli</taxon>
        <taxon>Bacillales</taxon>
        <taxon>Thermoactinomycetaceae</taxon>
        <taxon>Marinithermofilum</taxon>
    </lineage>
</organism>
<evidence type="ECO:0000256" key="4">
    <source>
        <dbReference type="SAM" id="SignalP"/>
    </source>
</evidence>
<evidence type="ECO:0000313" key="5">
    <source>
        <dbReference type="EMBL" id="GGE15615.1"/>
    </source>
</evidence>
<comment type="caution">
    <text evidence="5">The sequence shown here is derived from an EMBL/GenBank/DDBJ whole genome shotgun (WGS) entry which is preliminary data.</text>
</comment>
<dbReference type="AlphaFoldDB" id="A0A8J2VHE1"/>
<dbReference type="InterPro" id="IPR050490">
    <property type="entry name" value="Bact_solute-bd_prot1"/>
</dbReference>
<sequence length="440" mass="49690">MKRAGLLTLSVAFLFSTLTTGCMAGNESGNKVEIQYWHTQTEEDRVKQIDRLITDFEKKHPHIDVKQVQTPEGDFPAKISASLAANHMPAIIEGSVAQIQQLSNEDVWDTQINKEIIEGIGKNDFYDGALNMVKTPDGKGYYGVPLHGWVQGIWYRKDLFKEKGLQPPTTWENILKAAKAFHNPGKNRYGIVTGTKKDDFTEQTFSQFALSNGAYVFDKKGNVHFNNRRMVEALAYYKKLVRYTPPGSETWRDARDLYLNERTPMMMYSSYIMTDLVNESKNGELAKKTALATPIRHTNKATFGIVTALSVVSIVSDEEKQAAKEFIQYLMKKETNIKYMHMAPGGNNPARKSVAKDPQYLDNQVLRSFGGRASQIAAGMEDLKQFGFRDGKLNPHMGDISAQFIIGEAVSEMIENNWSPEYTAKWAEKEIKKVVESSER</sequence>
<protein>
    <submittedName>
        <fullName evidence="5">Sugar ABC transporter substrate-binding protein</fullName>
    </submittedName>
</protein>
<reference evidence="5" key="1">
    <citation type="journal article" date="2014" name="Int. J. Syst. Evol. Microbiol.">
        <title>Complete genome sequence of Corynebacterium casei LMG S-19264T (=DSM 44701T), isolated from a smear-ripened cheese.</title>
        <authorList>
            <consortium name="US DOE Joint Genome Institute (JGI-PGF)"/>
            <person name="Walter F."/>
            <person name="Albersmeier A."/>
            <person name="Kalinowski J."/>
            <person name="Ruckert C."/>
        </authorList>
    </citation>
    <scope>NUCLEOTIDE SEQUENCE</scope>
    <source>
        <strain evidence="5">CGMCC 1.15179</strain>
    </source>
</reference>
<dbReference type="Gene3D" id="3.40.190.10">
    <property type="entry name" value="Periplasmic binding protein-like II"/>
    <property type="match status" value="1"/>
</dbReference>
<proteinExistence type="inferred from homology"/>
<dbReference type="PANTHER" id="PTHR43649:SF34">
    <property type="entry name" value="ABC TRANSPORTER PERIPLASMIC-BINDING PROTEIN YCJN-RELATED"/>
    <property type="match status" value="1"/>
</dbReference>
<dbReference type="RefSeq" id="WP_188647423.1">
    <property type="nucleotide sequence ID" value="NZ_BMHQ01000005.1"/>
</dbReference>
<reference evidence="5" key="2">
    <citation type="submission" date="2020-09" db="EMBL/GenBank/DDBJ databases">
        <authorList>
            <person name="Sun Q."/>
            <person name="Zhou Y."/>
        </authorList>
    </citation>
    <scope>NUCLEOTIDE SEQUENCE</scope>
    <source>
        <strain evidence="5">CGMCC 1.15179</strain>
    </source>
</reference>
<dbReference type="PANTHER" id="PTHR43649">
    <property type="entry name" value="ARABINOSE-BINDING PROTEIN-RELATED"/>
    <property type="match status" value="1"/>
</dbReference>
<feature type="chain" id="PRO_5035178392" evidence="4">
    <location>
        <begin position="25"/>
        <end position="440"/>
    </location>
</feature>
<dbReference type="CDD" id="cd13585">
    <property type="entry name" value="PBP2_TMBP_like"/>
    <property type="match status" value="1"/>
</dbReference>
<dbReference type="InterPro" id="IPR006059">
    <property type="entry name" value="SBP"/>
</dbReference>
<feature type="signal peptide" evidence="4">
    <location>
        <begin position="1"/>
        <end position="24"/>
    </location>
</feature>
<keyword evidence="3 4" id="KW-0732">Signal</keyword>
<evidence type="ECO:0000256" key="1">
    <source>
        <dbReference type="ARBA" id="ARBA00008520"/>
    </source>
</evidence>
<comment type="similarity">
    <text evidence="1">Belongs to the bacterial solute-binding protein 1 family.</text>
</comment>
<name>A0A8J2VHE1_9BACL</name>